<dbReference type="InterPro" id="IPR001087">
    <property type="entry name" value="GDSL"/>
</dbReference>
<dbReference type="Proteomes" id="UP000737018">
    <property type="component" value="Unassembled WGS sequence"/>
</dbReference>
<dbReference type="AlphaFoldDB" id="A0A8J4RYM1"/>
<evidence type="ECO:0000256" key="1">
    <source>
        <dbReference type="ARBA" id="ARBA00004613"/>
    </source>
</evidence>
<keyword evidence="10" id="KW-1185">Reference proteome</keyword>
<dbReference type="GO" id="GO:0016042">
    <property type="term" value="P:lipid catabolic process"/>
    <property type="evidence" value="ECO:0007669"/>
    <property type="project" value="UniProtKB-KW"/>
</dbReference>
<keyword evidence="4 8" id="KW-0732">Signal</keyword>
<evidence type="ECO:0000313" key="10">
    <source>
        <dbReference type="Proteomes" id="UP000737018"/>
    </source>
</evidence>
<keyword evidence="3" id="KW-0964">Secreted</keyword>
<gene>
    <name evidence="9" type="ORF">CMV_004103</name>
</gene>
<dbReference type="CDD" id="cd01837">
    <property type="entry name" value="SGNH_plant_lipase_like"/>
    <property type="match status" value="1"/>
</dbReference>
<accession>A0A8J4RYM1</accession>
<dbReference type="GO" id="GO:0005576">
    <property type="term" value="C:extracellular region"/>
    <property type="evidence" value="ECO:0007669"/>
    <property type="project" value="UniProtKB-SubCell"/>
</dbReference>
<evidence type="ECO:0008006" key="11">
    <source>
        <dbReference type="Google" id="ProtNLM"/>
    </source>
</evidence>
<feature type="chain" id="PRO_5035229286" description="GDSL esterase/lipase" evidence="8">
    <location>
        <begin position="26"/>
        <end position="358"/>
    </location>
</feature>
<keyword evidence="7" id="KW-0443">Lipid metabolism</keyword>
<sequence>MGRTFIFMHCVVVCLFFFCIVESEAKQPLAPALYVLGDSFVASGNDNFQNTDAKANYAPYGIDFPNGTTGRVTNGLTLVDFYAQWLGLQVPPPYLLFNQTEKHTEGFNYASGPAGIRPETSTVDHGVFLSMDKQVELFKKTAQEYLPPLFGNPDELKDYLSKSIFLVVIGRNDYTQNFLSPKYNSSKKWNMKQFAEIITDELGSKILDLYTVGARKFLVFEIDAMGCEPAFYEKQKNECSDKLTSYISTYNHKLEVELQILAKTVRGAIFALAKRYQLMYDLVAYPTRFGLKDSLNPCCPVSQSGLCLPNQAPCQDRKSRVFFDAIHPTEAVYSIIANQCFNGTGLCGSLNLQELVSK</sequence>
<organism evidence="9 10">
    <name type="scientific">Castanea mollissima</name>
    <name type="common">Chinese chestnut</name>
    <dbReference type="NCBI Taxonomy" id="60419"/>
    <lineage>
        <taxon>Eukaryota</taxon>
        <taxon>Viridiplantae</taxon>
        <taxon>Streptophyta</taxon>
        <taxon>Embryophyta</taxon>
        <taxon>Tracheophyta</taxon>
        <taxon>Spermatophyta</taxon>
        <taxon>Magnoliopsida</taxon>
        <taxon>eudicotyledons</taxon>
        <taxon>Gunneridae</taxon>
        <taxon>Pentapetalae</taxon>
        <taxon>rosids</taxon>
        <taxon>fabids</taxon>
        <taxon>Fagales</taxon>
        <taxon>Fagaceae</taxon>
        <taxon>Castanea</taxon>
    </lineage>
</organism>
<feature type="signal peptide" evidence="8">
    <location>
        <begin position="1"/>
        <end position="25"/>
    </location>
</feature>
<dbReference type="OrthoDB" id="1600564at2759"/>
<proteinExistence type="inferred from homology"/>
<evidence type="ECO:0000256" key="2">
    <source>
        <dbReference type="ARBA" id="ARBA00008668"/>
    </source>
</evidence>
<reference evidence="9" key="1">
    <citation type="submission" date="2020-03" db="EMBL/GenBank/DDBJ databases">
        <title>Castanea mollissima Vanexum genome sequencing.</title>
        <authorList>
            <person name="Staton M."/>
        </authorList>
    </citation>
    <scope>NUCLEOTIDE SEQUENCE</scope>
    <source>
        <tissue evidence="9">Leaf</tissue>
    </source>
</reference>
<evidence type="ECO:0000256" key="5">
    <source>
        <dbReference type="ARBA" id="ARBA00022801"/>
    </source>
</evidence>
<dbReference type="InterPro" id="IPR036514">
    <property type="entry name" value="SGNH_hydro_sf"/>
</dbReference>
<comment type="similarity">
    <text evidence="2">Belongs to the 'GDSL' lipolytic enzyme family.</text>
</comment>
<dbReference type="PANTHER" id="PTHR45650">
    <property type="entry name" value="GDSL-LIKE LIPASE/ACYLHYDROLASE-RELATED"/>
    <property type="match status" value="1"/>
</dbReference>
<evidence type="ECO:0000313" key="9">
    <source>
        <dbReference type="EMBL" id="KAF3972398.1"/>
    </source>
</evidence>
<evidence type="ECO:0000256" key="4">
    <source>
        <dbReference type="ARBA" id="ARBA00022729"/>
    </source>
</evidence>
<evidence type="ECO:0000256" key="7">
    <source>
        <dbReference type="ARBA" id="ARBA00023098"/>
    </source>
</evidence>
<dbReference type="GO" id="GO:0016788">
    <property type="term" value="F:hydrolase activity, acting on ester bonds"/>
    <property type="evidence" value="ECO:0007669"/>
    <property type="project" value="InterPro"/>
</dbReference>
<dbReference type="InterPro" id="IPR035669">
    <property type="entry name" value="SGNH_plant_lipase-like"/>
</dbReference>
<comment type="subcellular location">
    <subcellularLocation>
        <location evidence="1">Secreted</location>
    </subcellularLocation>
</comment>
<evidence type="ECO:0000256" key="8">
    <source>
        <dbReference type="SAM" id="SignalP"/>
    </source>
</evidence>
<dbReference type="PANTHER" id="PTHR45650:SF43">
    <property type="entry name" value="GDSL ESTERASE_LIPASE 7-LIKE"/>
    <property type="match status" value="1"/>
</dbReference>
<dbReference type="Pfam" id="PF00657">
    <property type="entry name" value="Lipase_GDSL"/>
    <property type="match status" value="1"/>
</dbReference>
<evidence type="ECO:0000256" key="3">
    <source>
        <dbReference type="ARBA" id="ARBA00022525"/>
    </source>
</evidence>
<evidence type="ECO:0000256" key="6">
    <source>
        <dbReference type="ARBA" id="ARBA00022963"/>
    </source>
</evidence>
<dbReference type="EMBL" id="JRKL02000337">
    <property type="protein sequence ID" value="KAF3972398.1"/>
    <property type="molecule type" value="Genomic_DNA"/>
</dbReference>
<dbReference type="Gene3D" id="3.40.50.1110">
    <property type="entry name" value="SGNH hydrolase"/>
    <property type="match status" value="1"/>
</dbReference>
<keyword evidence="6" id="KW-0442">Lipid degradation</keyword>
<protein>
    <recommendedName>
        <fullName evidence="11">GDSL esterase/lipase</fullName>
    </recommendedName>
</protein>
<comment type="caution">
    <text evidence="9">The sequence shown here is derived from an EMBL/GenBank/DDBJ whole genome shotgun (WGS) entry which is preliminary data.</text>
</comment>
<name>A0A8J4RYM1_9ROSI</name>
<dbReference type="InterPro" id="IPR051238">
    <property type="entry name" value="GDSL_esterase/lipase"/>
</dbReference>
<keyword evidence="5" id="KW-0378">Hydrolase</keyword>